<feature type="transmembrane region" description="Helical" evidence="1">
    <location>
        <begin position="216"/>
        <end position="234"/>
    </location>
</feature>
<dbReference type="Proteomes" id="UP000199520">
    <property type="component" value="Unassembled WGS sequence"/>
</dbReference>
<feature type="transmembrane region" description="Helical" evidence="1">
    <location>
        <begin position="411"/>
        <end position="431"/>
    </location>
</feature>
<feature type="transmembrane region" description="Helical" evidence="1">
    <location>
        <begin position="78"/>
        <end position="103"/>
    </location>
</feature>
<evidence type="ECO:0000313" key="2">
    <source>
        <dbReference type="EMBL" id="SFL50428.1"/>
    </source>
</evidence>
<keyword evidence="1" id="KW-0812">Transmembrane</keyword>
<dbReference type="RefSeq" id="WP_090933528.1">
    <property type="nucleotide sequence ID" value="NZ_FOTS01000007.1"/>
</dbReference>
<feature type="transmembrane region" description="Helical" evidence="1">
    <location>
        <begin position="303"/>
        <end position="324"/>
    </location>
</feature>
<reference evidence="3" key="1">
    <citation type="submission" date="2016-10" db="EMBL/GenBank/DDBJ databases">
        <authorList>
            <person name="Varghese N."/>
            <person name="Submissions S."/>
        </authorList>
    </citation>
    <scope>NUCLEOTIDE SEQUENCE [LARGE SCALE GENOMIC DNA]</scope>
    <source>
        <strain evidence="3">DSM 13327</strain>
    </source>
</reference>
<feature type="transmembrane region" description="Helical" evidence="1">
    <location>
        <begin position="264"/>
        <end position="283"/>
    </location>
</feature>
<organism evidence="2 3">
    <name type="scientific">Pelosinus propionicus DSM 13327</name>
    <dbReference type="NCBI Taxonomy" id="1123291"/>
    <lineage>
        <taxon>Bacteria</taxon>
        <taxon>Bacillati</taxon>
        <taxon>Bacillota</taxon>
        <taxon>Negativicutes</taxon>
        <taxon>Selenomonadales</taxon>
        <taxon>Sporomusaceae</taxon>
        <taxon>Pelosinus</taxon>
    </lineage>
</organism>
<dbReference type="OrthoDB" id="3314392at2"/>
<feature type="transmembrane region" description="Helical" evidence="1">
    <location>
        <begin position="443"/>
        <end position="461"/>
    </location>
</feature>
<dbReference type="EMBL" id="FOTS01000007">
    <property type="protein sequence ID" value="SFL50428.1"/>
    <property type="molecule type" value="Genomic_DNA"/>
</dbReference>
<dbReference type="PANTHER" id="PTHR30282:SF0">
    <property type="entry name" value="P-AMINOBENZOYL-GLUTAMATE TRANSPORT PROTEIN"/>
    <property type="match status" value="1"/>
</dbReference>
<feature type="transmembrane region" description="Helical" evidence="1">
    <location>
        <begin position="473"/>
        <end position="497"/>
    </location>
</feature>
<feature type="transmembrane region" description="Helical" evidence="1">
    <location>
        <begin position="345"/>
        <end position="365"/>
    </location>
</feature>
<gene>
    <name evidence="2" type="ORF">SAMN04490355_100716</name>
</gene>
<protein>
    <submittedName>
        <fullName evidence="2">Aminobenzoyl-glutamate transport protein</fullName>
    </submittedName>
</protein>
<sequence length="510" mass="55316">MKQMATQPNIKESSGGFLKKLEILGNKLPNPAVLFLYLIGVLAIISAIFSSMNVTAIHPATHKVIQIQNLLSREGLHWIMSSMIINYINFPPLGMIMVLTLGIGLAEKVGLMDCVIKSSIHSIPKSCVTAAIVFISLMSHIASDAAIVVVPPIAAMLFYSLGRHPFAGFAASLAAIYSGFTANILIVTTDVLLSGITTQAAQIVDPKIVVTAIDNWYFMCFSVFYLTLITTIITEKFVEPRLGKYTGVVKEISLERPTTQQMEALKATGYAAAAFIIVLLLMVVPEGAILRNPQTGAILGSPLMKGIVPLLFLFLLTLGLTFGIKSDSITSADDVIKKMSEAMKGLSGFMVMAFAIAQFIAAFTWTNMATLIATSGADFLKSIDMTGLPAFICFMLFAQFLGLFTASGSAVWALLSPVFVPMFMLLGYHPAFIQMAFRAGDGSLNTVGIVNPFLPLFLEGLGKYQKNVGIGTYLSLMLPYAVSFLVMWYLLFSFWYFMGWPSGPGVTQRL</sequence>
<dbReference type="AlphaFoldDB" id="A0A1I4I7P0"/>
<accession>A0A1I4I7P0</accession>
<keyword evidence="1" id="KW-1133">Transmembrane helix</keyword>
<proteinExistence type="predicted"/>
<evidence type="ECO:0000256" key="1">
    <source>
        <dbReference type="SAM" id="Phobius"/>
    </source>
</evidence>
<feature type="transmembrane region" description="Helical" evidence="1">
    <location>
        <begin position="131"/>
        <end position="159"/>
    </location>
</feature>
<dbReference type="PANTHER" id="PTHR30282">
    <property type="entry name" value="P-AMINOBENZOYL GLUTAMATE TRANSPORTER"/>
    <property type="match status" value="1"/>
</dbReference>
<feature type="transmembrane region" description="Helical" evidence="1">
    <location>
        <begin position="166"/>
        <end position="186"/>
    </location>
</feature>
<dbReference type="GO" id="GO:1902604">
    <property type="term" value="P:p-aminobenzoyl-glutamate transmembrane transport"/>
    <property type="evidence" value="ECO:0007669"/>
    <property type="project" value="InterPro"/>
</dbReference>
<keyword evidence="3" id="KW-1185">Reference proteome</keyword>
<dbReference type="GO" id="GO:0015558">
    <property type="term" value="F:secondary active p-aminobenzoyl-glutamate transmembrane transporter activity"/>
    <property type="evidence" value="ECO:0007669"/>
    <property type="project" value="InterPro"/>
</dbReference>
<evidence type="ECO:0000313" key="3">
    <source>
        <dbReference type="Proteomes" id="UP000199520"/>
    </source>
</evidence>
<feature type="transmembrane region" description="Helical" evidence="1">
    <location>
        <begin position="34"/>
        <end position="57"/>
    </location>
</feature>
<dbReference type="InterPro" id="IPR004697">
    <property type="entry name" value="AbgT"/>
</dbReference>
<keyword evidence="1" id="KW-0472">Membrane</keyword>
<feature type="transmembrane region" description="Helical" evidence="1">
    <location>
        <begin position="385"/>
        <end position="404"/>
    </location>
</feature>
<dbReference type="Pfam" id="PF03806">
    <property type="entry name" value="ABG_transport"/>
    <property type="match status" value="1"/>
</dbReference>
<name>A0A1I4I7P0_9FIRM</name>
<dbReference type="STRING" id="1123291.SAMN04490355_100716"/>